<comment type="subcellular location">
    <subcellularLocation>
        <location evidence="2 17">Mitochondrion membrane</location>
        <topology evidence="2 17">Multi-pass membrane protein</topology>
    </subcellularLocation>
</comment>
<keyword evidence="12 17" id="KW-0520">NAD</keyword>
<evidence type="ECO:0000256" key="12">
    <source>
        <dbReference type="ARBA" id="ARBA00023027"/>
    </source>
</evidence>
<keyword evidence="9" id="KW-1278">Translocase</keyword>
<evidence type="ECO:0000256" key="1">
    <source>
        <dbReference type="ARBA" id="ARBA00003257"/>
    </source>
</evidence>
<dbReference type="PANTHER" id="PTHR43507:SF20">
    <property type="entry name" value="NADH-UBIQUINONE OXIDOREDUCTASE CHAIN 4"/>
    <property type="match status" value="1"/>
</dbReference>
<dbReference type="GO" id="GO:0042773">
    <property type="term" value="P:ATP synthesis coupled electron transport"/>
    <property type="evidence" value="ECO:0007669"/>
    <property type="project" value="InterPro"/>
</dbReference>
<feature type="transmembrane region" description="Helical" evidence="17">
    <location>
        <begin position="147"/>
        <end position="169"/>
    </location>
</feature>
<evidence type="ECO:0000256" key="13">
    <source>
        <dbReference type="ARBA" id="ARBA00023075"/>
    </source>
</evidence>
<gene>
    <name evidence="19" type="primary">ND4</name>
</gene>
<evidence type="ECO:0000256" key="10">
    <source>
        <dbReference type="ARBA" id="ARBA00022982"/>
    </source>
</evidence>
<dbReference type="EMBL" id="KP671844">
    <property type="protein sequence ID" value="AKE49631.1"/>
    <property type="molecule type" value="Genomic_DNA"/>
</dbReference>
<dbReference type="PRINTS" id="PR01437">
    <property type="entry name" value="NUOXDRDTASE4"/>
</dbReference>
<keyword evidence="14 17" id="KW-0496">Mitochondrion</keyword>
<dbReference type="PANTHER" id="PTHR43507">
    <property type="entry name" value="NADH-UBIQUINONE OXIDOREDUCTASE CHAIN 4"/>
    <property type="match status" value="1"/>
</dbReference>
<dbReference type="GO" id="GO:0008137">
    <property type="term" value="F:NADH dehydrogenase (ubiquinone) activity"/>
    <property type="evidence" value="ECO:0007669"/>
    <property type="project" value="UniProtKB-UniRule"/>
</dbReference>
<evidence type="ECO:0000313" key="19">
    <source>
        <dbReference type="EMBL" id="AKE49631.1"/>
    </source>
</evidence>
<organism evidence="19">
    <name type="scientific">Liposcelis nr. bostrychophila AZ</name>
    <dbReference type="NCBI Taxonomy" id="1643344"/>
    <lineage>
        <taxon>Eukaryota</taxon>
        <taxon>Metazoa</taxon>
        <taxon>Ecdysozoa</taxon>
        <taxon>Arthropoda</taxon>
        <taxon>Hexapoda</taxon>
        <taxon>Insecta</taxon>
        <taxon>Pterygota</taxon>
        <taxon>Neoptera</taxon>
        <taxon>Paraneoptera</taxon>
        <taxon>Psocodea</taxon>
        <taxon>Troctomorpha</taxon>
        <taxon>Liposcelidetae</taxon>
        <taxon>Liposcelididae</taxon>
        <taxon>Liposcelis</taxon>
    </lineage>
</organism>
<evidence type="ECO:0000256" key="3">
    <source>
        <dbReference type="ARBA" id="ARBA00009025"/>
    </source>
</evidence>
<accession>A0A0F6RAN2</accession>
<dbReference type="GO" id="GO:0031966">
    <property type="term" value="C:mitochondrial membrane"/>
    <property type="evidence" value="ECO:0007669"/>
    <property type="project" value="UniProtKB-SubCell"/>
</dbReference>
<keyword evidence="10 17" id="KW-0249">Electron transport</keyword>
<comment type="function">
    <text evidence="1">Core subunit of the mitochondrial membrane respiratory chain NADH dehydrogenase (Complex I) that is believed to belong to the minimal assembly required for catalysis. Complex I functions in the transfer of electrons from NADH to the respiratory chain. The immediate electron acceptor for the enzyme is believed to be ubiquinone.</text>
</comment>
<dbReference type="GO" id="GO:0003954">
    <property type="term" value="F:NADH dehydrogenase activity"/>
    <property type="evidence" value="ECO:0007669"/>
    <property type="project" value="TreeGrafter"/>
</dbReference>
<protein>
    <recommendedName>
        <fullName evidence="5 17">NADH-ubiquinone oxidoreductase chain 4</fullName>
        <ecNumber evidence="4 17">7.1.1.2</ecNumber>
    </recommendedName>
</protein>
<dbReference type="EC" id="7.1.1.2" evidence="4 17"/>
<proteinExistence type="inferred from homology"/>
<name>A0A0F6RAN2_9NEOP</name>
<keyword evidence="8 17" id="KW-0812">Transmembrane</keyword>
<feature type="transmembrane region" description="Helical" evidence="17">
    <location>
        <begin position="263"/>
        <end position="283"/>
    </location>
</feature>
<dbReference type="GO" id="GO:0015990">
    <property type="term" value="P:electron transport coupled proton transport"/>
    <property type="evidence" value="ECO:0007669"/>
    <property type="project" value="TreeGrafter"/>
</dbReference>
<keyword evidence="15 17" id="KW-0472">Membrane</keyword>
<evidence type="ECO:0000256" key="8">
    <source>
        <dbReference type="ARBA" id="ARBA00022692"/>
    </source>
</evidence>
<feature type="transmembrane region" description="Helical" evidence="17">
    <location>
        <begin position="181"/>
        <end position="200"/>
    </location>
</feature>
<keyword evidence="11 17" id="KW-1133">Transmembrane helix</keyword>
<keyword evidence="7 17" id="KW-0679">Respiratory chain</keyword>
<evidence type="ECO:0000256" key="4">
    <source>
        <dbReference type="ARBA" id="ARBA00012944"/>
    </source>
</evidence>
<feature type="transmembrane region" description="Helical" evidence="17">
    <location>
        <begin position="56"/>
        <end position="72"/>
    </location>
</feature>
<dbReference type="Pfam" id="PF00361">
    <property type="entry name" value="Proton_antipo_M"/>
    <property type="match status" value="1"/>
</dbReference>
<feature type="transmembrane region" description="Helical" evidence="17">
    <location>
        <begin position="33"/>
        <end position="49"/>
    </location>
</feature>
<comment type="similarity">
    <text evidence="3 17">Belongs to the complex I subunit 4 family.</text>
</comment>
<evidence type="ECO:0000256" key="16">
    <source>
        <dbReference type="ARBA" id="ARBA00049551"/>
    </source>
</evidence>
<keyword evidence="13 17" id="KW-0830">Ubiquinone</keyword>
<evidence type="ECO:0000256" key="6">
    <source>
        <dbReference type="ARBA" id="ARBA00022448"/>
    </source>
</evidence>
<feature type="transmembrane region" description="Helical" evidence="17">
    <location>
        <begin position="107"/>
        <end position="127"/>
    </location>
</feature>
<comment type="function">
    <text evidence="17">Core subunit of the mitochondrial membrane respiratory chain NADH dehydrogenase (Complex I) which catalyzes electron transfer from NADH through the respiratory chain, using ubiquinone as an electron acceptor. Essential for the catalytic activity and assembly of complex I.</text>
</comment>
<feature type="transmembrane region" description="Helical" evidence="17">
    <location>
        <begin position="212"/>
        <end position="230"/>
    </location>
</feature>
<evidence type="ECO:0000256" key="2">
    <source>
        <dbReference type="ARBA" id="ARBA00004225"/>
    </source>
</evidence>
<dbReference type="GO" id="GO:0048039">
    <property type="term" value="F:ubiquinone binding"/>
    <property type="evidence" value="ECO:0007669"/>
    <property type="project" value="TreeGrafter"/>
</dbReference>
<feature type="domain" description="NADH:quinone oxidoreductase/Mrp antiporter transmembrane" evidence="18">
    <location>
        <begin position="72"/>
        <end position="348"/>
    </location>
</feature>
<evidence type="ECO:0000256" key="5">
    <source>
        <dbReference type="ARBA" id="ARBA00021006"/>
    </source>
</evidence>
<evidence type="ECO:0000256" key="17">
    <source>
        <dbReference type="RuleBase" id="RU003297"/>
    </source>
</evidence>
<reference evidence="19" key="1">
    <citation type="journal article" date="2015" name="Proc. Natl. Acad. Sci. U.S.A.">
        <title>Maternal transmission, sex ratio distortion, and mitochondria.</title>
        <authorList>
            <person name="Perlman S.J."/>
            <person name="Hodson C.N."/>
            <person name="Hamilton P.T."/>
            <person name="Opit G.P."/>
            <person name="Gowen B.E."/>
        </authorList>
    </citation>
    <scope>NUCLEOTIDE SEQUENCE</scope>
    <source>
        <strain evidence="19">Arizona</strain>
    </source>
</reference>
<evidence type="ECO:0000256" key="14">
    <source>
        <dbReference type="ARBA" id="ARBA00023128"/>
    </source>
</evidence>
<feature type="transmembrane region" description="Helical" evidence="17">
    <location>
        <begin position="5"/>
        <end position="27"/>
    </location>
</feature>
<dbReference type="AlphaFoldDB" id="A0A0F6RAN2"/>
<evidence type="ECO:0000256" key="15">
    <source>
        <dbReference type="ARBA" id="ARBA00023136"/>
    </source>
</evidence>
<feature type="transmembrane region" description="Helical" evidence="17">
    <location>
        <begin position="378"/>
        <end position="400"/>
    </location>
</feature>
<evidence type="ECO:0000256" key="9">
    <source>
        <dbReference type="ARBA" id="ARBA00022967"/>
    </source>
</evidence>
<keyword evidence="6 17" id="KW-0813">Transport</keyword>
<dbReference type="InterPro" id="IPR001750">
    <property type="entry name" value="ND/Mrp_TM"/>
</dbReference>
<sequence length="405" mass="47601">MIQLLIFYFVILFLHKLESFFFFNLFYLDKISLFFNLLNLLIMFMFFFLNLKFWDFFFLMLLSFIMALVFMSQTLFQLYVYYELSLIPIFMIIINKGKQIERKKASLYLFFFTLFFSFPFLALVIYFKTQFFYSLLSTSNYNLNMSYMSIFLYLGFMAKLPIFFFHMWLPKAHVEAPVHGSMVLAGVMLKLGGYGLYKTILVSYKSWLHLGVWSKSILAMGVLIASVYCLMLSDLKIIIAVSSVSHMSLSALSMSVLSKEGMLGFFLMMISHGFLSPLLFFFANCLYERSKTRSIFLSKSSFSYLFSIFLLIILSANFCFPPSLNFFSEVMISLSLISWNKYILVFIFGYMLASTIYSIFIFIYLSKWSSKNFNSKEFFVSELSLMIMSLSLIFFFFLLISKKSY</sequence>
<feature type="transmembrane region" description="Helical" evidence="17">
    <location>
        <begin position="78"/>
        <end position="95"/>
    </location>
</feature>
<evidence type="ECO:0000256" key="11">
    <source>
        <dbReference type="ARBA" id="ARBA00022989"/>
    </source>
</evidence>
<evidence type="ECO:0000259" key="18">
    <source>
        <dbReference type="Pfam" id="PF00361"/>
    </source>
</evidence>
<feature type="transmembrane region" description="Helical" evidence="17">
    <location>
        <begin position="304"/>
        <end position="323"/>
    </location>
</feature>
<comment type="catalytic activity">
    <reaction evidence="16 17">
        <text>a ubiquinone + NADH + 5 H(+)(in) = a ubiquinol + NAD(+) + 4 H(+)(out)</text>
        <dbReference type="Rhea" id="RHEA:29091"/>
        <dbReference type="Rhea" id="RHEA-COMP:9565"/>
        <dbReference type="Rhea" id="RHEA-COMP:9566"/>
        <dbReference type="ChEBI" id="CHEBI:15378"/>
        <dbReference type="ChEBI" id="CHEBI:16389"/>
        <dbReference type="ChEBI" id="CHEBI:17976"/>
        <dbReference type="ChEBI" id="CHEBI:57540"/>
        <dbReference type="ChEBI" id="CHEBI:57945"/>
        <dbReference type="EC" id="7.1.1.2"/>
    </reaction>
</comment>
<geneLocation type="mitochondrion" evidence="19"/>
<evidence type="ECO:0000256" key="7">
    <source>
        <dbReference type="ARBA" id="ARBA00022660"/>
    </source>
</evidence>
<dbReference type="InterPro" id="IPR003918">
    <property type="entry name" value="NADH_UbQ_OxRdtase"/>
</dbReference>
<feature type="transmembrane region" description="Helical" evidence="17">
    <location>
        <begin position="343"/>
        <end position="366"/>
    </location>
</feature>